<protein>
    <submittedName>
        <fullName evidence="1">Uncharacterized protein</fullName>
    </submittedName>
</protein>
<name>A0A1M7EZH5_9BACL</name>
<proteinExistence type="predicted"/>
<dbReference type="AlphaFoldDB" id="A0A1M7EZH5"/>
<dbReference type="EMBL" id="FRCF01000004">
    <property type="protein sequence ID" value="SHL97066.1"/>
    <property type="molecule type" value="Genomic_DNA"/>
</dbReference>
<organism evidence="1 2">
    <name type="scientific">Lacicoccus alkaliphilus DSM 16010</name>
    <dbReference type="NCBI Taxonomy" id="1123231"/>
    <lineage>
        <taxon>Bacteria</taxon>
        <taxon>Bacillati</taxon>
        <taxon>Bacillota</taxon>
        <taxon>Bacilli</taxon>
        <taxon>Bacillales</taxon>
        <taxon>Salinicoccaceae</taxon>
        <taxon>Lacicoccus</taxon>
    </lineage>
</organism>
<dbReference type="OrthoDB" id="2390224at2"/>
<gene>
    <name evidence="1" type="ORF">SAMN02745189_01280</name>
</gene>
<dbReference type="Proteomes" id="UP000184206">
    <property type="component" value="Unassembled WGS sequence"/>
</dbReference>
<reference evidence="1 2" key="1">
    <citation type="submission" date="2016-11" db="EMBL/GenBank/DDBJ databases">
        <authorList>
            <person name="Jaros S."/>
            <person name="Januszkiewicz K."/>
            <person name="Wedrychowicz H."/>
        </authorList>
    </citation>
    <scope>NUCLEOTIDE SEQUENCE [LARGE SCALE GENOMIC DNA]</scope>
    <source>
        <strain evidence="1 2">DSM 16010</strain>
    </source>
</reference>
<keyword evidence="2" id="KW-1185">Reference proteome</keyword>
<evidence type="ECO:0000313" key="1">
    <source>
        <dbReference type="EMBL" id="SHL97066.1"/>
    </source>
</evidence>
<dbReference type="RefSeq" id="WP_072709542.1">
    <property type="nucleotide sequence ID" value="NZ_FRCF01000004.1"/>
</dbReference>
<sequence length="73" mass="8137">MKKIAAFARAEGFKVFASTSLATISKDGAKFRISRQAGDRFKLSESKNSRIQVESTYHASEEAVIEEIRRTLA</sequence>
<accession>A0A1M7EZH5</accession>
<evidence type="ECO:0000313" key="2">
    <source>
        <dbReference type="Proteomes" id="UP000184206"/>
    </source>
</evidence>
<dbReference type="STRING" id="1123231.SAMN02745189_01280"/>